<gene>
    <name evidence="2" type="ORF">SAMN05216313_16012</name>
</gene>
<reference evidence="3" key="1">
    <citation type="submission" date="2016-10" db="EMBL/GenBank/DDBJ databases">
        <authorList>
            <person name="Varghese N."/>
            <person name="Submissions S."/>
        </authorList>
    </citation>
    <scope>NUCLEOTIDE SEQUENCE [LARGE SCALE GENOMIC DNA]</scope>
    <source>
        <strain evidence="3">NLAE-zl-G277</strain>
    </source>
</reference>
<evidence type="ECO:0008006" key="4">
    <source>
        <dbReference type="Google" id="ProtNLM"/>
    </source>
</evidence>
<evidence type="ECO:0000313" key="2">
    <source>
        <dbReference type="EMBL" id="SEU21323.1"/>
    </source>
</evidence>
<dbReference type="GeneID" id="93279244"/>
<dbReference type="Pfam" id="PF16481">
    <property type="entry name" value="DUF5058"/>
    <property type="match status" value="1"/>
</dbReference>
<feature type="transmembrane region" description="Helical" evidence="1">
    <location>
        <begin position="12"/>
        <end position="32"/>
    </location>
</feature>
<dbReference type="EMBL" id="FOIM01000060">
    <property type="protein sequence ID" value="SEU21323.1"/>
    <property type="molecule type" value="Genomic_DNA"/>
</dbReference>
<name>A0A1I0KBD8_9FIRM</name>
<evidence type="ECO:0000256" key="1">
    <source>
        <dbReference type="SAM" id="Phobius"/>
    </source>
</evidence>
<feature type="transmembrane region" description="Helical" evidence="1">
    <location>
        <begin position="221"/>
        <end position="238"/>
    </location>
</feature>
<sequence>MENYQAVANGPVMWLACAPAVLIVLFQAFLFYKKSRQQAIELKMDPNQIRITMRSAAISSIGPCMVIMATLLALIQYVGTPLAWMRCDIIGAAQEEMMAATIVGEGMGIKLTEALTTGSLSLEFLSTASLVMAIGMFGYVVLSGLFADKTEMIGRAFAGGKAALLPIVSTGAVIGGFSIVTTGYVLPWNDGAYAVLTAGAATFALQILIKKYKIAWLKEWSLTFSMLIGMLAAYFISLI</sequence>
<feature type="transmembrane region" description="Helical" evidence="1">
    <location>
        <begin position="124"/>
        <end position="142"/>
    </location>
</feature>
<accession>A0A1I0KBD8</accession>
<dbReference type="InterPro" id="IPR032479">
    <property type="entry name" value="DUF5058"/>
</dbReference>
<dbReference type="STRING" id="460384.SAMN05216313_16012"/>
<keyword evidence="1" id="KW-0812">Transmembrane</keyword>
<dbReference type="AlphaFoldDB" id="A0A1I0KBD8"/>
<dbReference type="RefSeq" id="WP_166434551.1">
    <property type="nucleotide sequence ID" value="NZ_FOIM01000060.1"/>
</dbReference>
<feature type="transmembrane region" description="Helical" evidence="1">
    <location>
        <begin position="163"/>
        <end position="186"/>
    </location>
</feature>
<keyword evidence="1" id="KW-1133">Transmembrane helix</keyword>
<proteinExistence type="predicted"/>
<keyword evidence="3" id="KW-1185">Reference proteome</keyword>
<organism evidence="2 3">
    <name type="scientific">Enterocloster lavalensis</name>
    <dbReference type="NCBI Taxonomy" id="460384"/>
    <lineage>
        <taxon>Bacteria</taxon>
        <taxon>Bacillati</taxon>
        <taxon>Bacillota</taxon>
        <taxon>Clostridia</taxon>
        <taxon>Lachnospirales</taxon>
        <taxon>Lachnospiraceae</taxon>
        <taxon>Enterocloster</taxon>
    </lineage>
</organism>
<evidence type="ECO:0000313" key="3">
    <source>
        <dbReference type="Proteomes" id="UP000198508"/>
    </source>
</evidence>
<protein>
    <recommendedName>
        <fullName evidence="4">DUF5058 domain-containing protein</fullName>
    </recommendedName>
</protein>
<dbReference type="Proteomes" id="UP000198508">
    <property type="component" value="Unassembled WGS sequence"/>
</dbReference>
<keyword evidence="1" id="KW-0472">Membrane</keyword>
<feature type="transmembrane region" description="Helical" evidence="1">
    <location>
        <begin position="192"/>
        <end position="209"/>
    </location>
</feature>
<feature type="transmembrane region" description="Helical" evidence="1">
    <location>
        <begin position="53"/>
        <end position="75"/>
    </location>
</feature>